<comment type="caution">
    <text evidence="2">The sequence shown here is derived from an EMBL/GenBank/DDBJ whole genome shotgun (WGS) entry which is preliminary data.</text>
</comment>
<dbReference type="AlphaFoldDB" id="A0A938XB51"/>
<gene>
    <name evidence="2" type="ORF">H6A20_06315</name>
</gene>
<accession>A0A938XB51</accession>
<evidence type="ECO:0000313" key="3">
    <source>
        <dbReference type="Proteomes" id="UP000705508"/>
    </source>
</evidence>
<dbReference type="Pfam" id="PF07179">
    <property type="entry name" value="SseB"/>
    <property type="match status" value="1"/>
</dbReference>
<feature type="domain" description="SseB protein N-terminal" evidence="1">
    <location>
        <begin position="160"/>
        <end position="246"/>
    </location>
</feature>
<reference evidence="2" key="2">
    <citation type="journal article" date="2021" name="Sci. Rep.">
        <title>The distribution of antibiotic resistance genes in chicken gut microbiota commensals.</title>
        <authorList>
            <person name="Juricova H."/>
            <person name="Matiasovicova J."/>
            <person name="Kubasova T."/>
            <person name="Cejkova D."/>
            <person name="Rychlik I."/>
        </authorList>
    </citation>
    <scope>NUCLEOTIDE SEQUENCE</scope>
    <source>
        <strain evidence="2">An582</strain>
    </source>
</reference>
<organism evidence="2 3">
    <name type="scientific">Mordavella massiliensis</name>
    <dbReference type="NCBI Taxonomy" id="1871024"/>
    <lineage>
        <taxon>Bacteria</taxon>
        <taxon>Bacillati</taxon>
        <taxon>Bacillota</taxon>
        <taxon>Clostridia</taxon>
        <taxon>Eubacteriales</taxon>
        <taxon>Clostridiaceae</taxon>
        <taxon>Mordavella</taxon>
    </lineage>
</organism>
<dbReference type="RefSeq" id="WP_204906286.1">
    <property type="nucleotide sequence ID" value="NZ_JACJKS010000006.1"/>
</dbReference>
<dbReference type="EMBL" id="JACJKS010000006">
    <property type="protein sequence ID" value="MBM6948271.1"/>
    <property type="molecule type" value="Genomic_DNA"/>
</dbReference>
<reference evidence="2" key="1">
    <citation type="submission" date="2020-08" db="EMBL/GenBank/DDBJ databases">
        <authorList>
            <person name="Cejkova D."/>
            <person name="Kubasova T."/>
            <person name="Jahodarova E."/>
            <person name="Rychlik I."/>
        </authorList>
    </citation>
    <scope>NUCLEOTIDE SEQUENCE</scope>
    <source>
        <strain evidence="2">An582</strain>
    </source>
</reference>
<protein>
    <submittedName>
        <fullName evidence="2">SseB family protein</fullName>
    </submittedName>
</protein>
<dbReference type="Proteomes" id="UP000705508">
    <property type="component" value="Unassembled WGS sequence"/>
</dbReference>
<dbReference type="InterPro" id="IPR009839">
    <property type="entry name" value="SseB_N"/>
</dbReference>
<name>A0A938XB51_9CLOT</name>
<proteinExistence type="predicted"/>
<evidence type="ECO:0000313" key="2">
    <source>
        <dbReference type="EMBL" id="MBM6948271.1"/>
    </source>
</evidence>
<evidence type="ECO:0000259" key="1">
    <source>
        <dbReference type="Pfam" id="PF07179"/>
    </source>
</evidence>
<sequence length="257" mass="29559">MKEEKHTQAAGEKQKTLAFLREAQAVFVLLSGHTRMPFVFCDPGTFDDEVLLYRTEEDAQKGGKLLLVQKDPVRIVKVEKRHLLSFYASLFPMGVNALAVNKGLEDEIHIQLGDLVKRPDMDHLPDGKKWVENPQFHLTALYFMQQMRKDPKQEMTEELREMQEEMLVDLQKGKFLIAVEDGKGLPVLKQKDGSVFQPIFTDPDEFRKFNRKNTYRTALIEYAKIPEILAPEAKGVLVNPMGVNIPFHIARPKKQEQ</sequence>